<dbReference type="PANTHER" id="PTHR24305">
    <property type="entry name" value="CYTOCHROME P450"/>
    <property type="match status" value="1"/>
</dbReference>
<keyword evidence="6 8" id="KW-0408">Iron</keyword>
<comment type="similarity">
    <text evidence="2 8">Belongs to the cytochrome P450 family.</text>
</comment>
<dbReference type="PRINTS" id="PR00463">
    <property type="entry name" value="EP450I"/>
</dbReference>
<comment type="caution">
    <text evidence="9">The sequence shown here is derived from an EMBL/GenBank/DDBJ whole genome shotgun (WGS) entry which is preliminary data.</text>
</comment>
<name>A0ABR3Y9X8_9EURO</name>
<evidence type="ECO:0000313" key="9">
    <source>
        <dbReference type="EMBL" id="KAL1884608.1"/>
    </source>
</evidence>
<gene>
    <name evidence="9" type="ORF">Plec18167_002198</name>
</gene>
<evidence type="ECO:0000256" key="4">
    <source>
        <dbReference type="ARBA" id="ARBA00022723"/>
    </source>
</evidence>
<evidence type="ECO:0000313" key="10">
    <source>
        <dbReference type="Proteomes" id="UP001583193"/>
    </source>
</evidence>
<dbReference type="InterPro" id="IPR050121">
    <property type="entry name" value="Cytochrome_P450_monoxygenase"/>
</dbReference>
<evidence type="ECO:0000256" key="3">
    <source>
        <dbReference type="ARBA" id="ARBA00022617"/>
    </source>
</evidence>
<evidence type="ECO:0000256" key="5">
    <source>
        <dbReference type="ARBA" id="ARBA00023002"/>
    </source>
</evidence>
<keyword evidence="10" id="KW-1185">Reference proteome</keyword>
<keyword evidence="7 8" id="KW-0503">Monooxygenase</keyword>
<dbReference type="InterPro" id="IPR017972">
    <property type="entry name" value="Cyt_P450_CS"/>
</dbReference>
<evidence type="ECO:0008006" key="11">
    <source>
        <dbReference type="Google" id="ProtNLM"/>
    </source>
</evidence>
<proteinExistence type="inferred from homology"/>
<dbReference type="InterPro" id="IPR001128">
    <property type="entry name" value="Cyt_P450"/>
</dbReference>
<accession>A0ABR3Y9X8</accession>
<dbReference type="InterPro" id="IPR036396">
    <property type="entry name" value="Cyt_P450_sf"/>
</dbReference>
<keyword evidence="3 8" id="KW-0349">Heme</keyword>
<dbReference type="InterPro" id="IPR002401">
    <property type="entry name" value="Cyt_P450_E_grp-I"/>
</dbReference>
<comment type="cofactor">
    <cofactor evidence="1">
        <name>heme</name>
        <dbReference type="ChEBI" id="CHEBI:30413"/>
    </cofactor>
</comment>
<protein>
    <recommendedName>
        <fullName evidence="11">Trichodiene oxygenase</fullName>
    </recommendedName>
</protein>
<organism evidence="9 10">
    <name type="scientific">Paecilomyces lecythidis</name>
    <dbReference type="NCBI Taxonomy" id="3004212"/>
    <lineage>
        <taxon>Eukaryota</taxon>
        <taxon>Fungi</taxon>
        <taxon>Dikarya</taxon>
        <taxon>Ascomycota</taxon>
        <taxon>Pezizomycotina</taxon>
        <taxon>Eurotiomycetes</taxon>
        <taxon>Eurotiomycetidae</taxon>
        <taxon>Eurotiales</taxon>
        <taxon>Thermoascaceae</taxon>
        <taxon>Paecilomyces</taxon>
    </lineage>
</organism>
<dbReference type="Gene3D" id="1.10.630.10">
    <property type="entry name" value="Cytochrome P450"/>
    <property type="match status" value="1"/>
</dbReference>
<sequence length="464" mass="53446">MALTIHAELYWDAIKPGRYTWKLKELHNKYGPIIRSNPSEIHINDPDFFDKVYPSGSKRRVDKPYAEVFGTSTDVFAAVKHEDHRMYRNAVNNYFSRRAILEIEPAIQRCIDELCTRFDSAIETGELISVGYAFAALTADVINEYCFCGTYHAVLSPDFNKAAYTFYLRFTMLGNVTKSLPWVLKIVKAAPPSLIGWFFPYIGQGFRAQQQYAEKVKEIQDGTDRAWELSEHGSLIRGLIESRLPEKEKTAERLKDWVQTFLTAGMFTVGHTLKCGTYHILANEGIKDKLLRELDSVFPDLSRPPSLSELEKLPYLTNVINESLRMSYGVSRRLTRSFPDDILQYREWVIPPGTPVGMTSVHIHDNPDIFPQPFEFQPERWEGEEGRRRQKYLVAFNKGTRVCLGLTLAWEELYKTFACIFRKYDMELVGAVRERDVDASHDYFNAETSLKSPGLFVRVTSKRP</sequence>
<keyword evidence="5 8" id="KW-0560">Oxidoreductase</keyword>
<dbReference type="Pfam" id="PF00067">
    <property type="entry name" value="p450"/>
    <property type="match status" value="1"/>
</dbReference>
<dbReference type="SUPFAM" id="SSF48264">
    <property type="entry name" value="Cytochrome P450"/>
    <property type="match status" value="1"/>
</dbReference>
<dbReference type="Proteomes" id="UP001583193">
    <property type="component" value="Unassembled WGS sequence"/>
</dbReference>
<dbReference type="PANTHER" id="PTHR24305:SF157">
    <property type="entry name" value="N-ACETYLTRYPTOPHAN 6-HYDROXYLASE IVOC-RELATED"/>
    <property type="match status" value="1"/>
</dbReference>
<reference evidence="9 10" key="1">
    <citation type="journal article" date="2024" name="IMA Fungus">
        <title>IMA Genome - F19 : A genome assembly and annotation guide to empower mycologists, including annotated draft genome sequences of Ceratocystis pirilliformis, Diaporthe australafricana, Fusarium ophioides, Paecilomyces lecythidis, and Sporothrix stenoceras.</title>
        <authorList>
            <person name="Aylward J."/>
            <person name="Wilson A.M."/>
            <person name="Visagie C.M."/>
            <person name="Spraker J."/>
            <person name="Barnes I."/>
            <person name="Buitendag C."/>
            <person name="Ceriani C."/>
            <person name="Del Mar Angel L."/>
            <person name="du Plessis D."/>
            <person name="Fuchs T."/>
            <person name="Gasser K."/>
            <person name="Kramer D."/>
            <person name="Li W."/>
            <person name="Munsamy K."/>
            <person name="Piso A."/>
            <person name="Price J.L."/>
            <person name="Sonnekus B."/>
            <person name="Thomas C."/>
            <person name="van der Nest A."/>
            <person name="van Dijk A."/>
            <person name="van Heerden A."/>
            <person name="van Vuuren N."/>
            <person name="Yilmaz N."/>
            <person name="Duong T.A."/>
            <person name="van der Merwe N.A."/>
            <person name="Wingfield M.J."/>
            <person name="Wingfield B.D."/>
        </authorList>
    </citation>
    <scope>NUCLEOTIDE SEQUENCE [LARGE SCALE GENOMIC DNA]</scope>
    <source>
        <strain evidence="9 10">CMW 18167</strain>
    </source>
</reference>
<evidence type="ECO:0000256" key="2">
    <source>
        <dbReference type="ARBA" id="ARBA00010617"/>
    </source>
</evidence>
<evidence type="ECO:0000256" key="8">
    <source>
        <dbReference type="RuleBase" id="RU000461"/>
    </source>
</evidence>
<evidence type="ECO:0000256" key="1">
    <source>
        <dbReference type="ARBA" id="ARBA00001971"/>
    </source>
</evidence>
<evidence type="ECO:0000256" key="6">
    <source>
        <dbReference type="ARBA" id="ARBA00023004"/>
    </source>
</evidence>
<keyword evidence="4 8" id="KW-0479">Metal-binding</keyword>
<dbReference type="EMBL" id="JAVDPF010000004">
    <property type="protein sequence ID" value="KAL1884608.1"/>
    <property type="molecule type" value="Genomic_DNA"/>
</dbReference>
<dbReference type="PROSITE" id="PS00086">
    <property type="entry name" value="CYTOCHROME_P450"/>
    <property type="match status" value="1"/>
</dbReference>
<evidence type="ECO:0000256" key="7">
    <source>
        <dbReference type="ARBA" id="ARBA00023033"/>
    </source>
</evidence>
<dbReference type="CDD" id="cd11062">
    <property type="entry name" value="CYP58-like"/>
    <property type="match status" value="1"/>
</dbReference>